<dbReference type="InterPro" id="IPR021678">
    <property type="entry name" value="DUF3263"/>
</dbReference>
<reference evidence="2 3" key="2">
    <citation type="journal article" date="2011" name="J. Antibiot.">
        <title>Furaquinocins I and J: novel polyketide isoprenoid hybrid compounds from Streptomyces reveromyceticus SN-593.</title>
        <authorList>
            <person name="Panthee S."/>
            <person name="Takahashi S."/>
            <person name="Takagi H."/>
            <person name="Nogawa T."/>
            <person name="Oowada E."/>
            <person name="Uramoto M."/>
            <person name="Osada H."/>
        </authorList>
    </citation>
    <scope>NUCLEOTIDE SEQUENCE [LARGE SCALE GENOMIC DNA]</scope>
    <source>
        <strain evidence="2 3">SN-593</strain>
    </source>
</reference>
<dbReference type="RefSeq" id="WP_237404733.1">
    <property type="nucleotide sequence ID" value="NZ_AP018365.1"/>
</dbReference>
<dbReference type="AlphaFoldDB" id="A0A7U3USL6"/>
<protein>
    <recommendedName>
        <fullName evidence="4">DUF3263 domain-containing protein</fullName>
    </recommendedName>
</protein>
<feature type="region of interest" description="Disordered" evidence="1">
    <location>
        <begin position="1"/>
        <end position="40"/>
    </location>
</feature>
<dbReference type="Proteomes" id="UP000595703">
    <property type="component" value="Chromosome"/>
</dbReference>
<evidence type="ECO:0000256" key="1">
    <source>
        <dbReference type="SAM" id="MobiDB-lite"/>
    </source>
</evidence>
<reference evidence="2 3" key="3">
    <citation type="journal article" date="2011" name="Nat. Chem. Biol.">
        <title>Reveromycin A biosynthesis uses RevG and RevJ for stereospecific spiroacetal formation.</title>
        <authorList>
            <person name="Takahashi S."/>
            <person name="Toyoda A."/>
            <person name="Sekiyama Y."/>
            <person name="Takagi H."/>
            <person name="Nogawa T."/>
            <person name="Uramoto M."/>
            <person name="Suzuki R."/>
            <person name="Koshino H."/>
            <person name="Kumano T."/>
            <person name="Panthee S."/>
            <person name="Dairi T."/>
            <person name="Ishikawa J."/>
            <person name="Ikeda H."/>
            <person name="Sakaki Y."/>
            <person name="Osada H."/>
        </authorList>
    </citation>
    <scope>NUCLEOTIDE SEQUENCE [LARGE SCALE GENOMIC DNA]</scope>
    <source>
        <strain evidence="2 3">SN-593</strain>
    </source>
</reference>
<dbReference type="Pfam" id="PF11662">
    <property type="entry name" value="DUF3263"/>
    <property type="match status" value="1"/>
</dbReference>
<organism evidence="2 3">
    <name type="scientific">Actinacidiphila reveromycinica</name>
    <dbReference type="NCBI Taxonomy" id="659352"/>
    <lineage>
        <taxon>Bacteria</taxon>
        <taxon>Bacillati</taxon>
        <taxon>Actinomycetota</taxon>
        <taxon>Actinomycetes</taxon>
        <taxon>Kitasatosporales</taxon>
        <taxon>Streptomycetaceae</taxon>
        <taxon>Actinacidiphila</taxon>
    </lineage>
</organism>
<evidence type="ECO:0008006" key="4">
    <source>
        <dbReference type="Google" id="ProtNLM"/>
    </source>
</evidence>
<evidence type="ECO:0000313" key="2">
    <source>
        <dbReference type="EMBL" id="BBA97991.1"/>
    </source>
</evidence>
<proteinExistence type="predicted"/>
<feature type="compositionally biased region" description="Gly residues" evidence="1">
    <location>
        <begin position="22"/>
        <end position="33"/>
    </location>
</feature>
<reference evidence="2 3" key="4">
    <citation type="journal article" date="2020" name="Sci. Rep.">
        <title>beta-carboline chemical signals induce reveromycin production through a LuxR family regulator in Streptomyces sp. SN-593.</title>
        <authorList>
            <person name="Panthee S."/>
            <person name="Kito N."/>
            <person name="Hayashi T."/>
            <person name="Shimizu T."/>
            <person name="Ishikawa J."/>
            <person name="Hamamoto H."/>
            <person name="Osada H."/>
            <person name="Takahashi S."/>
        </authorList>
    </citation>
    <scope>NUCLEOTIDE SEQUENCE [LARGE SCALE GENOMIC DNA]</scope>
    <source>
        <strain evidence="2 3">SN-593</strain>
    </source>
</reference>
<gene>
    <name evidence="2" type="ORF">RVR_4003</name>
</gene>
<dbReference type="KEGG" id="arev:RVR_4003"/>
<reference evidence="2 3" key="1">
    <citation type="journal article" date="2010" name="J. Bacteriol.">
        <title>Biochemical characterization of a novel indole prenyltransferase from Streptomyces sp. SN-593.</title>
        <authorList>
            <person name="Takahashi S."/>
            <person name="Takagi H."/>
            <person name="Toyoda A."/>
            <person name="Uramoto M."/>
            <person name="Nogawa T."/>
            <person name="Ueki M."/>
            <person name="Sakaki Y."/>
            <person name="Osada H."/>
        </authorList>
    </citation>
    <scope>NUCLEOTIDE SEQUENCE [LARGE SCALE GENOMIC DNA]</scope>
    <source>
        <strain evidence="2 3">SN-593</strain>
    </source>
</reference>
<name>A0A7U3USL6_9ACTN</name>
<accession>A0A7U3USL6</accession>
<evidence type="ECO:0000313" key="3">
    <source>
        <dbReference type="Proteomes" id="UP000595703"/>
    </source>
</evidence>
<dbReference type="EMBL" id="AP018365">
    <property type="protein sequence ID" value="BBA97991.1"/>
    <property type="molecule type" value="Genomic_DNA"/>
</dbReference>
<sequence length="114" mass="11768">MAEGADGEAGAGAEARGDVEARGGGAGADGGSGASAREAPGGLSARDLAVLDLAGRTWSGPGPRDRAIRERLGISPTAFFQHLNALLDDPRALRAAPTTVNRWRLTRQRHADNR</sequence>
<keyword evidence="3" id="KW-1185">Reference proteome</keyword>